<evidence type="ECO:0000256" key="4">
    <source>
        <dbReference type="PIRSR" id="PIRSR000097-1"/>
    </source>
</evidence>
<dbReference type="EMBL" id="CP030850">
    <property type="protein sequence ID" value="AXE21140.1"/>
    <property type="molecule type" value="Genomic_DNA"/>
</dbReference>
<evidence type="ECO:0000256" key="1">
    <source>
        <dbReference type="ARBA" id="ARBA00007905"/>
    </source>
</evidence>
<dbReference type="Gene3D" id="3.20.20.100">
    <property type="entry name" value="NADP-dependent oxidoreductase domain"/>
    <property type="match status" value="1"/>
</dbReference>
<evidence type="ECO:0000313" key="8">
    <source>
        <dbReference type="EMBL" id="AXE21140.1"/>
    </source>
</evidence>
<evidence type="ECO:0000256" key="3">
    <source>
        <dbReference type="ARBA" id="ARBA00023002"/>
    </source>
</evidence>
<evidence type="ECO:0000259" key="7">
    <source>
        <dbReference type="Pfam" id="PF00248"/>
    </source>
</evidence>
<reference evidence="8 9" key="1">
    <citation type="submission" date="2018-07" db="EMBL/GenBank/DDBJ databases">
        <title>Genome sequencing of Runella.</title>
        <authorList>
            <person name="Baek M.-G."/>
            <person name="Yi H."/>
        </authorList>
    </citation>
    <scope>NUCLEOTIDE SEQUENCE [LARGE SCALE GENOMIC DNA]</scope>
    <source>
        <strain evidence="8 9">HYN0085</strain>
    </source>
</reference>
<dbReference type="PIRSF" id="PIRSF000097">
    <property type="entry name" value="AKR"/>
    <property type="match status" value="1"/>
</dbReference>
<dbReference type="CDD" id="cd19071">
    <property type="entry name" value="AKR_AKR1-5-like"/>
    <property type="match status" value="1"/>
</dbReference>
<dbReference type="PROSITE" id="PS00063">
    <property type="entry name" value="ALDOKETO_REDUCTASE_3"/>
    <property type="match status" value="1"/>
</dbReference>
<evidence type="ECO:0000313" key="9">
    <source>
        <dbReference type="Proteomes" id="UP000251993"/>
    </source>
</evidence>
<evidence type="ECO:0000256" key="2">
    <source>
        <dbReference type="ARBA" id="ARBA00022857"/>
    </source>
</evidence>
<dbReference type="InterPro" id="IPR036812">
    <property type="entry name" value="NAD(P)_OxRdtase_dom_sf"/>
</dbReference>
<comment type="similarity">
    <text evidence="1">Belongs to the aldo/keto reductase family.</text>
</comment>
<dbReference type="InterPro" id="IPR018170">
    <property type="entry name" value="Aldo/ket_reductase_CS"/>
</dbReference>
<protein>
    <submittedName>
        <fullName evidence="8">Aldo/keto reductase</fullName>
    </submittedName>
</protein>
<accession>A0A344TR69</accession>
<organism evidence="8 9">
    <name type="scientific">Runella rosea</name>
    <dbReference type="NCBI Taxonomy" id="2259595"/>
    <lineage>
        <taxon>Bacteria</taxon>
        <taxon>Pseudomonadati</taxon>
        <taxon>Bacteroidota</taxon>
        <taxon>Cytophagia</taxon>
        <taxon>Cytophagales</taxon>
        <taxon>Spirosomataceae</taxon>
        <taxon>Runella</taxon>
    </lineage>
</organism>
<evidence type="ECO:0000256" key="6">
    <source>
        <dbReference type="PIRSR" id="PIRSR000097-3"/>
    </source>
</evidence>
<feature type="active site" description="Proton donor" evidence="4">
    <location>
        <position position="50"/>
    </location>
</feature>
<dbReference type="SUPFAM" id="SSF51430">
    <property type="entry name" value="NAD(P)-linked oxidoreductase"/>
    <property type="match status" value="1"/>
</dbReference>
<dbReference type="GO" id="GO:0016616">
    <property type="term" value="F:oxidoreductase activity, acting on the CH-OH group of donors, NAD or NADP as acceptor"/>
    <property type="evidence" value="ECO:0007669"/>
    <property type="project" value="UniProtKB-ARBA"/>
</dbReference>
<keyword evidence="2" id="KW-0521">NADP</keyword>
<dbReference type="PANTHER" id="PTHR43827:SF3">
    <property type="entry name" value="NADP-DEPENDENT OXIDOREDUCTASE DOMAIN-CONTAINING PROTEIN"/>
    <property type="match status" value="1"/>
</dbReference>
<keyword evidence="9" id="KW-1185">Reference proteome</keyword>
<proteinExistence type="inferred from homology"/>
<dbReference type="InterPro" id="IPR020471">
    <property type="entry name" value="AKR"/>
</dbReference>
<evidence type="ECO:0000256" key="5">
    <source>
        <dbReference type="PIRSR" id="PIRSR000097-2"/>
    </source>
</evidence>
<feature type="domain" description="NADP-dependent oxidoreductase" evidence="7">
    <location>
        <begin position="22"/>
        <end position="255"/>
    </location>
</feature>
<dbReference type="OrthoDB" id="9804790at2"/>
<feature type="site" description="Lowers pKa of active site Tyr" evidence="6">
    <location>
        <position position="75"/>
    </location>
</feature>
<name>A0A344TR69_9BACT</name>
<dbReference type="Pfam" id="PF00248">
    <property type="entry name" value="Aldo_ket_red"/>
    <property type="match status" value="1"/>
</dbReference>
<gene>
    <name evidence="8" type="ORF">DR864_27090</name>
</gene>
<dbReference type="Proteomes" id="UP000251993">
    <property type="component" value="Chromosome"/>
</dbReference>
<dbReference type="PRINTS" id="PR00069">
    <property type="entry name" value="ALDKETRDTASE"/>
</dbReference>
<dbReference type="PROSITE" id="PS00798">
    <property type="entry name" value="ALDOKETO_REDUCTASE_1"/>
    <property type="match status" value="1"/>
</dbReference>
<dbReference type="AlphaFoldDB" id="A0A344TR69"/>
<dbReference type="KEGG" id="run:DR864_27090"/>
<feature type="binding site" evidence="5">
    <location>
        <position position="108"/>
    </location>
    <ligand>
        <name>substrate</name>
    </ligand>
</feature>
<dbReference type="InterPro" id="IPR023210">
    <property type="entry name" value="NADP_OxRdtase_dom"/>
</dbReference>
<dbReference type="FunFam" id="3.20.20.100:FF:000015">
    <property type="entry name" value="Oxidoreductase, aldo/keto reductase family"/>
    <property type="match status" value="1"/>
</dbReference>
<dbReference type="PROSITE" id="PS00062">
    <property type="entry name" value="ALDOKETO_REDUCTASE_2"/>
    <property type="match status" value="1"/>
</dbReference>
<keyword evidence="3" id="KW-0560">Oxidoreductase</keyword>
<dbReference type="PANTHER" id="PTHR43827">
    <property type="entry name" value="2,5-DIKETO-D-GLUCONIC ACID REDUCTASE"/>
    <property type="match status" value="1"/>
</dbReference>
<dbReference type="RefSeq" id="WP_114069901.1">
    <property type="nucleotide sequence ID" value="NZ_CP030850.1"/>
</dbReference>
<sequence length="270" mass="31056">MIPLITLNNGITMPQLGLGIYDPQPDQDIKQAVLWAFELGYRLVDTAAAYKNEREVGQAIRESGLAREEIFVTTKVRNEDQGYASTLRAFEESLRQLNTDYVDLYLVHWPVKQHRIQTWKALEQIYAEGKVRAIGVSNYYIPHFEELWPEAEIIPSVNQFELSPYCYLPEQMQYCRQRGIQVEGYAPLVRGLKANDARLVQIAQKYGKSTFQVLIRWSLQQGAITIPKSVSKSRLAANVDVFDFQLSAEDMAEMNTWHDNTRVADDPMDY</sequence>